<proteinExistence type="inferred from homology"/>
<evidence type="ECO:0000256" key="2">
    <source>
        <dbReference type="ARBA" id="ARBA00022485"/>
    </source>
</evidence>
<dbReference type="SUPFAM" id="SSF48150">
    <property type="entry name" value="DNA-glycosylase"/>
    <property type="match status" value="1"/>
</dbReference>
<dbReference type="PROSITE" id="PS01155">
    <property type="entry name" value="ENDONUCLEASE_III_2"/>
    <property type="match status" value="1"/>
</dbReference>
<dbReference type="Pfam" id="PF10576">
    <property type="entry name" value="EndIII_4Fe-2S"/>
    <property type="match status" value="1"/>
</dbReference>
<comment type="function">
    <text evidence="12">DNA repair enzyme that has both DNA N-glycosylase activity and AP-lyase activity. The DNA N-glycosylase activity releases various damaged pyrimidines from DNA by cleaving the N-glycosidic bond, leaving an AP (apurinic/apyrimidinic) site. The AP-lyase activity cleaves the phosphodiester bond 3' to the AP site by a beta-elimination, leaving a 3'-terminal unsaturated sugar and a product with a terminal 5'-phosphate.</text>
</comment>
<dbReference type="OrthoDB" id="9800977at2"/>
<evidence type="ECO:0000256" key="8">
    <source>
        <dbReference type="ARBA" id="ARBA00023125"/>
    </source>
</evidence>
<evidence type="ECO:0000313" key="15">
    <source>
        <dbReference type="Proteomes" id="UP000236895"/>
    </source>
</evidence>
<dbReference type="Pfam" id="PF00633">
    <property type="entry name" value="HHH"/>
    <property type="match status" value="1"/>
</dbReference>
<name>A0A3R7RJH2_9HYPH</name>
<dbReference type="GO" id="GO:0006285">
    <property type="term" value="P:base-excision repair, AP site formation"/>
    <property type="evidence" value="ECO:0007669"/>
    <property type="project" value="TreeGrafter"/>
</dbReference>
<sequence>MMVSSEKNERYQENNSLGCLYNQEELEKIFYLFSLKWPSPKGELYYVNNFTLVIAVLLSAQSTDVNVNKATKSLFDIADTPQKMLAIGEKNLQNHIKTIGIYRRKAQNIISLSHTLINEFDSEIPKTLEELTRLSGIGRKGANVILSMAFGIPTIGVDTHIFRIANRIGLAPGKTPNKVEQSLLRIIPQKHQYNAHYWLVLHGRYVCKARKPQCQSCVISNICKRVQQ</sequence>
<dbReference type="Gene3D" id="1.10.340.30">
    <property type="entry name" value="Hypothetical protein, domain 2"/>
    <property type="match status" value="1"/>
</dbReference>
<dbReference type="Proteomes" id="UP000236895">
    <property type="component" value="Unassembled WGS sequence"/>
</dbReference>
<feature type="binding site" evidence="12">
    <location>
        <position position="207"/>
    </location>
    <ligand>
        <name>[4Fe-4S] cluster</name>
        <dbReference type="ChEBI" id="CHEBI:49883"/>
    </ligand>
</feature>
<evidence type="ECO:0000256" key="5">
    <source>
        <dbReference type="ARBA" id="ARBA00022801"/>
    </source>
</evidence>
<dbReference type="InterPro" id="IPR000445">
    <property type="entry name" value="HhH_motif"/>
</dbReference>
<evidence type="ECO:0000259" key="13">
    <source>
        <dbReference type="SMART" id="SM00478"/>
    </source>
</evidence>
<evidence type="ECO:0000256" key="9">
    <source>
        <dbReference type="ARBA" id="ARBA00023204"/>
    </source>
</evidence>
<keyword evidence="3 12" id="KW-0479">Metal-binding</keyword>
<dbReference type="InterPro" id="IPR011257">
    <property type="entry name" value="DNA_glycosylase"/>
</dbReference>
<dbReference type="InterPro" id="IPR004036">
    <property type="entry name" value="Endonuclease-III-like_CS2"/>
</dbReference>
<evidence type="ECO:0000256" key="6">
    <source>
        <dbReference type="ARBA" id="ARBA00023004"/>
    </source>
</evidence>
<keyword evidence="2 12" id="KW-0004">4Fe-4S</keyword>
<dbReference type="InterPro" id="IPR005759">
    <property type="entry name" value="Nth"/>
</dbReference>
<dbReference type="Pfam" id="PF00730">
    <property type="entry name" value="HhH-GPD"/>
    <property type="match status" value="1"/>
</dbReference>
<organism evidence="14 15">
    <name type="scientific">Candidatus Liberibacter solanacearum</name>
    <dbReference type="NCBI Taxonomy" id="556287"/>
    <lineage>
        <taxon>Bacteria</taxon>
        <taxon>Pseudomonadati</taxon>
        <taxon>Pseudomonadota</taxon>
        <taxon>Alphaproteobacteria</taxon>
        <taxon>Hyphomicrobiales</taxon>
        <taxon>Rhizobiaceae</taxon>
        <taxon>Liberibacter</taxon>
    </lineage>
</organism>
<comment type="similarity">
    <text evidence="1 12">Belongs to the Nth/MutY family.</text>
</comment>
<feature type="binding site" evidence="12">
    <location>
        <position position="217"/>
    </location>
    <ligand>
        <name>[4Fe-4S] cluster</name>
        <dbReference type="ChEBI" id="CHEBI:49883"/>
    </ligand>
</feature>
<keyword evidence="14" id="KW-0255">Endonuclease</keyword>
<dbReference type="SMART" id="SM00478">
    <property type="entry name" value="ENDO3c"/>
    <property type="match status" value="1"/>
</dbReference>
<dbReference type="CDD" id="cd00056">
    <property type="entry name" value="ENDO3c"/>
    <property type="match status" value="1"/>
</dbReference>
<dbReference type="PANTHER" id="PTHR10359">
    <property type="entry name" value="A/G-SPECIFIC ADENINE GLYCOSYLASE/ENDONUCLEASE III"/>
    <property type="match status" value="1"/>
</dbReference>
<dbReference type="EMBL" id="PKRU02000009">
    <property type="protein sequence ID" value="RPD37482.1"/>
    <property type="molecule type" value="Genomic_DNA"/>
</dbReference>
<keyword evidence="11 12" id="KW-0326">Glycosidase</keyword>
<keyword evidence="5 12" id="KW-0378">Hydrolase</keyword>
<evidence type="ECO:0000256" key="12">
    <source>
        <dbReference type="HAMAP-Rule" id="MF_00942"/>
    </source>
</evidence>
<dbReference type="Gene3D" id="1.10.1670.10">
    <property type="entry name" value="Helix-hairpin-Helix base-excision DNA repair enzymes (C-terminal)"/>
    <property type="match status" value="1"/>
</dbReference>
<keyword evidence="9 12" id="KW-0234">DNA repair</keyword>
<keyword evidence="7 12" id="KW-0411">Iron-sulfur</keyword>
<feature type="domain" description="HhH-GPD" evidence="13">
    <location>
        <begin position="58"/>
        <end position="205"/>
    </location>
</feature>
<evidence type="ECO:0000256" key="3">
    <source>
        <dbReference type="ARBA" id="ARBA00022723"/>
    </source>
</evidence>
<evidence type="ECO:0000256" key="11">
    <source>
        <dbReference type="ARBA" id="ARBA00023295"/>
    </source>
</evidence>
<dbReference type="PANTHER" id="PTHR10359:SF18">
    <property type="entry name" value="ENDONUCLEASE III"/>
    <property type="match status" value="1"/>
</dbReference>
<dbReference type="EC" id="4.2.99.18" evidence="12"/>
<dbReference type="InterPro" id="IPR023170">
    <property type="entry name" value="HhH_base_excis_C"/>
</dbReference>
<feature type="binding site" evidence="12">
    <location>
        <position position="223"/>
    </location>
    <ligand>
        <name>[4Fe-4S] cluster</name>
        <dbReference type="ChEBI" id="CHEBI:49883"/>
    </ligand>
</feature>
<protein>
    <recommendedName>
        <fullName evidence="12">Endonuclease III</fullName>
        <ecNumber evidence="12">4.2.99.18</ecNumber>
    </recommendedName>
    <alternativeName>
        <fullName evidence="12">DNA-(apurinic or apyrimidinic site) lyase</fullName>
    </alternativeName>
</protein>
<evidence type="ECO:0000256" key="4">
    <source>
        <dbReference type="ARBA" id="ARBA00022763"/>
    </source>
</evidence>
<keyword evidence="8 12" id="KW-0238">DNA-binding</keyword>
<gene>
    <name evidence="12 14" type="primary">nth</name>
    <name evidence="14" type="ORF">C0030_002200</name>
</gene>
<keyword evidence="4 12" id="KW-0227">DNA damage</keyword>
<reference evidence="14 15" key="1">
    <citation type="submission" date="2018-11" db="EMBL/GenBank/DDBJ databases">
        <title>Genome Analysis of Haplotype D of Candidatus Liberibacter Solanacearum.</title>
        <authorList>
            <person name="Katsir L."/>
            <person name="Ruan Z."/>
            <person name="Santos Garcia D."/>
            <person name="Piasezky A."/>
            <person name="Jiang J."/>
            <person name="Sela N."/>
            <person name="Freilich S."/>
            <person name="Bahar O."/>
        </authorList>
    </citation>
    <scope>NUCLEOTIDE SEQUENCE [LARGE SCALE GENOMIC DNA]</scope>
    <source>
        <strain evidence="15">haplotype D1</strain>
    </source>
</reference>
<feature type="binding site" evidence="12">
    <location>
        <position position="214"/>
    </location>
    <ligand>
        <name>[4Fe-4S] cluster</name>
        <dbReference type="ChEBI" id="CHEBI:49883"/>
    </ligand>
</feature>
<keyword evidence="14" id="KW-0540">Nuclease</keyword>
<dbReference type="HAMAP" id="MF_00942">
    <property type="entry name" value="Nth"/>
    <property type="match status" value="1"/>
</dbReference>
<dbReference type="SMART" id="SM00525">
    <property type="entry name" value="FES"/>
    <property type="match status" value="1"/>
</dbReference>
<evidence type="ECO:0000256" key="1">
    <source>
        <dbReference type="ARBA" id="ARBA00008343"/>
    </source>
</evidence>
<keyword evidence="10 12" id="KW-0456">Lyase</keyword>
<dbReference type="InterPro" id="IPR003265">
    <property type="entry name" value="HhH-GPD_domain"/>
</dbReference>
<dbReference type="FunFam" id="1.10.1670.10:FF:000001">
    <property type="entry name" value="Endonuclease III"/>
    <property type="match status" value="1"/>
</dbReference>
<dbReference type="NCBIfam" id="TIGR01083">
    <property type="entry name" value="nth"/>
    <property type="match status" value="1"/>
</dbReference>
<dbReference type="GO" id="GO:0019104">
    <property type="term" value="F:DNA N-glycosylase activity"/>
    <property type="evidence" value="ECO:0007669"/>
    <property type="project" value="UniProtKB-UniRule"/>
</dbReference>
<evidence type="ECO:0000256" key="10">
    <source>
        <dbReference type="ARBA" id="ARBA00023239"/>
    </source>
</evidence>
<dbReference type="GO" id="GO:0003677">
    <property type="term" value="F:DNA binding"/>
    <property type="evidence" value="ECO:0007669"/>
    <property type="project" value="UniProtKB-UniRule"/>
</dbReference>
<dbReference type="GO" id="GO:0140078">
    <property type="term" value="F:class I DNA-(apurinic or apyrimidinic site) endonuclease activity"/>
    <property type="evidence" value="ECO:0007669"/>
    <property type="project" value="UniProtKB-EC"/>
</dbReference>
<dbReference type="FunFam" id="1.10.340.30:FF:000001">
    <property type="entry name" value="Endonuclease III"/>
    <property type="match status" value="1"/>
</dbReference>
<comment type="cofactor">
    <cofactor evidence="12">
        <name>[4Fe-4S] cluster</name>
        <dbReference type="ChEBI" id="CHEBI:49883"/>
    </cofactor>
    <text evidence="12">Binds 1 [4Fe-4S] cluster.</text>
</comment>
<dbReference type="PIRSF" id="PIRSF001435">
    <property type="entry name" value="Nth"/>
    <property type="match status" value="1"/>
</dbReference>
<comment type="caution">
    <text evidence="14">The sequence shown here is derived from an EMBL/GenBank/DDBJ whole genome shotgun (WGS) entry which is preliminary data.</text>
</comment>
<dbReference type="AlphaFoldDB" id="A0A3R7RJH2"/>
<evidence type="ECO:0000256" key="7">
    <source>
        <dbReference type="ARBA" id="ARBA00023014"/>
    </source>
</evidence>
<evidence type="ECO:0000313" key="14">
    <source>
        <dbReference type="EMBL" id="RPD37482.1"/>
    </source>
</evidence>
<dbReference type="GO" id="GO:0051539">
    <property type="term" value="F:4 iron, 4 sulfur cluster binding"/>
    <property type="evidence" value="ECO:0007669"/>
    <property type="project" value="UniProtKB-UniRule"/>
</dbReference>
<dbReference type="GO" id="GO:0046872">
    <property type="term" value="F:metal ion binding"/>
    <property type="evidence" value="ECO:0007669"/>
    <property type="project" value="UniProtKB-KW"/>
</dbReference>
<accession>A0A3R7RJH2</accession>
<keyword evidence="6 12" id="KW-0408">Iron</keyword>
<dbReference type="InterPro" id="IPR003651">
    <property type="entry name" value="Endonuclease3_FeS-loop_motif"/>
</dbReference>
<comment type="catalytic activity">
    <reaction evidence="12">
        <text>2'-deoxyribonucleotide-(2'-deoxyribose 5'-phosphate)-2'-deoxyribonucleotide-DNA = a 3'-end 2'-deoxyribonucleotide-(2,3-dehydro-2,3-deoxyribose 5'-phosphate)-DNA + a 5'-end 5'-phospho-2'-deoxyribonucleoside-DNA + H(+)</text>
        <dbReference type="Rhea" id="RHEA:66592"/>
        <dbReference type="Rhea" id="RHEA-COMP:13180"/>
        <dbReference type="Rhea" id="RHEA-COMP:16897"/>
        <dbReference type="Rhea" id="RHEA-COMP:17067"/>
        <dbReference type="ChEBI" id="CHEBI:15378"/>
        <dbReference type="ChEBI" id="CHEBI:136412"/>
        <dbReference type="ChEBI" id="CHEBI:157695"/>
        <dbReference type="ChEBI" id="CHEBI:167181"/>
        <dbReference type="EC" id="4.2.99.18"/>
    </reaction>
</comment>